<dbReference type="Proteomes" id="UP001178508">
    <property type="component" value="Chromosome 12"/>
</dbReference>
<dbReference type="GO" id="GO:0046872">
    <property type="term" value="F:metal ion binding"/>
    <property type="evidence" value="ECO:0007669"/>
    <property type="project" value="UniProtKB-KW"/>
</dbReference>
<dbReference type="FunFam" id="1.20.58.80:FF:000013">
    <property type="entry name" value="STAM-binding protein-like A"/>
    <property type="match status" value="1"/>
</dbReference>
<keyword evidence="12" id="KW-1185">Reference proteome</keyword>
<protein>
    <submittedName>
        <fullName evidence="11">STAM-binding protein-like A</fullName>
    </submittedName>
</protein>
<dbReference type="AlphaFoldDB" id="A0AAV1G955"/>
<comment type="cofactor">
    <cofactor evidence="1">
        <name>Zn(2+)</name>
        <dbReference type="ChEBI" id="CHEBI:29105"/>
    </cofactor>
</comment>
<dbReference type="GO" id="GO:0070536">
    <property type="term" value="P:protein K63-linked deubiquitination"/>
    <property type="evidence" value="ECO:0007669"/>
    <property type="project" value="InterPro"/>
</dbReference>
<dbReference type="Gene3D" id="3.40.140.10">
    <property type="entry name" value="Cytidine Deaminase, domain 2"/>
    <property type="match status" value="1"/>
</dbReference>
<keyword evidence="6" id="KW-0378">Hydrolase</keyword>
<dbReference type="InterPro" id="IPR015063">
    <property type="entry name" value="USP8_dimer"/>
</dbReference>
<dbReference type="GO" id="GO:0061578">
    <property type="term" value="F:K63-linked deubiquitinase activity"/>
    <property type="evidence" value="ECO:0007669"/>
    <property type="project" value="InterPro"/>
</dbReference>
<evidence type="ECO:0000256" key="5">
    <source>
        <dbReference type="ARBA" id="ARBA00022786"/>
    </source>
</evidence>
<keyword evidence="5" id="KW-0833">Ubl conjugation pathway</keyword>
<dbReference type="PANTHER" id="PTHR12947">
    <property type="entry name" value="AMSH-LIKE PROTEASE"/>
    <property type="match status" value="1"/>
</dbReference>
<keyword evidence="3" id="KW-0645">Protease</keyword>
<dbReference type="SMART" id="SM00232">
    <property type="entry name" value="JAB_MPN"/>
    <property type="match status" value="1"/>
</dbReference>
<proteinExistence type="inferred from homology"/>
<name>A0AAV1G955_XYRNO</name>
<dbReference type="Gene3D" id="1.20.58.80">
    <property type="entry name" value="Phosphotransferase system, lactose/cellobiose-type IIA subunit"/>
    <property type="match status" value="1"/>
</dbReference>
<dbReference type="GO" id="GO:0005768">
    <property type="term" value="C:endosome"/>
    <property type="evidence" value="ECO:0007669"/>
    <property type="project" value="TreeGrafter"/>
</dbReference>
<dbReference type="Pfam" id="PF01398">
    <property type="entry name" value="JAB"/>
    <property type="match status" value="1"/>
</dbReference>
<evidence type="ECO:0000313" key="11">
    <source>
        <dbReference type="EMBL" id="CAJ1069391.1"/>
    </source>
</evidence>
<dbReference type="GO" id="GO:0140492">
    <property type="term" value="F:metal-dependent deubiquitinase activity"/>
    <property type="evidence" value="ECO:0007669"/>
    <property type="project" value="InterPro"/>
</dbReference>
<comment type="similarity">
    <text evidence="2">Belongs to the peptidase M67C family.</text>
</comment>
<dbReference type="PANTHER" id="PTHR12947:SF8">
    <property type="entry name" value="STAM-BINDING PROTEIN"/>
    <property type="match status" value="1"/>
</dbReference>
<evidence type="ECO:0000256" key="9">
    <source>
        <dbReference type="SAM" id="MobiDB-lite"/>
    </source>
</evidence>
<evidence type="ECO:0000259" key="10">
    <source>
        <dbReference type="PROSITE" id="PS50249"/>
    </source>
</evidence>
<dbReference type="FunFam" id="3.40.140.10:FF:000010">
    <property type="entry name" value="AMSH-like protease isoform X1"/>
    <property type="match status" value="1"/>
</dbReference>
<dbReference type="GO" id="GO:0006508">
    <property type="term" value="P:proteolysis"/>
    <property type="evidence" value="ECO:0007669"/>
    <property type="project" value="UniProtKB-KW"/>
</dbReference>
<dbReference type="InterPro" id="IPR037518">
    <property type="entry name" value="MPN"/>
</dbReference>
<reference evidence="11" key="1">
    <citation type="submission" date="2023-08" db="EMBL/GenBank/DDBJ databases">
        <authorList>
            <person name="Alioto T."/>
            <person name="Alioto T."/>
            <person name="Gomez Garrido J."/>
        </authorList>
    </citation>
    <scope>NUCLEOTIDE SEQUENCE</scope>
</reference>
<dbReference type="SUPFAM" id="SSF102712">
    <property type="entry name" value="JAB1/MPN domain"/>
    <property type="match status" value="1"/>
</dbReference>
<keyword evidence="7" id="KW-0862">Zinc</keyword>
<sequence>MADHTDVSLQPEERVRALTKKGSSVEVNEDVPPRRYFRSGMEMIRMANVYTEEGNIEHAFVLYNKYITLFIEKLPKHKDYKTANIPEKKDTLKKLKDVAFPQAEILKKALLKRFEQEHAQYLHKKKEEEEALAKEQSKQRALDAERERVAEMQRRQREQEQFSAFEEMIRRQELEKERQRVLLDFATPVSPSPDTPLIPGIEGPSLVSPSAPQTPGDLTGNHHYPRPTTTSGPPSFDRSLKPGSLVSPGNNNAMVDALRQLAVPAELCRSFLRLAEANTSRAVETCGILCGKLTRNAFTVTHVIVPKQCGGPDYCDTENEEELFLIQDQYDLITLGWIHTHPTQTAFLSSVDLHTHCSYQMMLPEAIAIVCSPKFNEIGYFRLTDRGTEEISTCKQKGFHPHSKDPPLFTHAAHVTITDNTVSMMDLR</sequence>
<evidence type="ECO:0000256" key="6">
    <source>
        <dbReference type="ARBA" id="ARBA00022801"/>
    </source>
</evidence>
<dbReference type="GO" id="GO:0032154">
    <property type="term" value="C:cleavage furrow"/>
    <property type="evidence" value="ECO:0007669"/>
    <property type="project" value="UniProtKB-ARBA"/>
</dbReference>
<feature type="region of interest" description="Disordered" evidence="9">
    <location>
        <begin position="126"/>
        <end position="160"/>
    </location>
</feature>
<evidence type="ECO:0000256" key="1">
    <source>
        <dbReference type="ARBA" id="ARBA00001947"/>
    </source>
</evidence>
<keyword evidence="4" id="KW-0479">Metal-binding</keyword>
<evidence type="ECO:0000256" key="8">
    <source>
        <dbReference type="ARBA" id="ARBA00023049"/>
    </source>
</evidence>
<dbReference type="CDD" id="cd08066">
    <property type="entry name" value="MPN_AMSH_like"/>
    <property type="match status" value="1"/>
</dbReference>
<organism evidence="11 12">
    <name type="scientific">Xyrichtys novacula</name>
    <name type="common">Pearly razorfish</name>
    <name type="synonym">Hemipteronotus novacula</name>
    <dbReference type="NCBI Taxonomy" id="13765"/>
    <lineage>
        <taxon>Eukaryota</taxon>
        <taxon>Metazoa</taxon>
        <taxon>Chordata</taxon>
        <taxon>Craniata</taxon>
        <taxon>Vertebrata</taxon>
        <taxon>Euteleostomi</taxon>
        <taxon>Actinopterygii</taxon>
        <taxon>Neopterygii</taxon>
        <taxon>Teleostei</taxon>
        <taxon>Neoteleostei</taxon>
        <taxon>Acanthomorphata</taxon>
        <taxon>Eupercaria</taxon>
        <taxon>Labriformes</taxon>
        <taxon>Labridae</taxon>
        <taxon>Xyrichtys</taxon>
    </lineage>
</organism>
<dbReference type="PROSITE" id="PS50249">
    <property type="entry name" value="MPN"/>
    <property type="match status" value="1"/>
</dbReference>
<dbReference type="InterPro" id="IPR044098">
    <property type="entry name" value="STAMBP/STALP-like_MPN"/>
</dbReference>
<evidence type="ECO:0000256" key="4">
    <source>
        <dbReference type="ARBA" id="ARBA00022723"/>
    </source>
</evidence>
<accession>A0AAV1G955</accession>
<evidence type="ECO:0000256" key="2">
    <source>
        <dbReference type="ARBA" id="ARBA00010981"/>
    </source>
</evidence>
<dbReference type="SUPFAM" id="SSF140856">
    <property type="entry name" value="USP8 N-terminal domain-like"/>
    <property type="match status" value="1"/>
</dbReference>
<dbReference type="Pfam" id="PF08969">
    <property type="entry name" value="USP8_dimer"/>
    <property type="match status" value="1"/>
</dbReference>
<evidence type="ECO:0000256" key="7">
    <source>
        <dbReference type="ARBA" id="ARBA00022833"/>
    </source>
</evidence>
<gene>
    <name evidence="11" type="ORF">XNOV1_A003424</name>
</gene>
<feature type="domain" description="MPN" evidence="10">
    <location>
        <begin position="261"/>
        <end position="392"/>
    </location>
</feature>
<dbReference type="EMBL" id="OY660875">
    <property type="protein sequence ID" value="CAJ1069391.1"/>
    <property type="molecule type" value="Genomic_DNA"/>
</dbReference>
<dbReference type="InterPro" id="IPR000555">
    <property type="entry name" value="JAMM/MPN+_dom"/>
</dbReference>
<feature type="region of interest" description="Disordered" evidence="9">
    <location>
        <begin position="186"/>
        <end position="248"/>
    </location>
</feature>
<keyword evidence="8" id="KW-0482">Metalloprotease</keyword>
<evidence type="ECO:0000313" key="12">
    <source>
        <dbReference type="Proteomes" id="UP001178508"/>
    </source>
</evidence>
<evidence type="ECO:0000256" key="3">
    <source>
        <dbReference type="ARBA" id="ARBA00022670"/>
    </source>
</evidence>